<accession>A0A0F9V8T5</accession>
<reference evidence="1" key="1">
    <citation type="journal article" date="2015" name="Nature">
        <title>Complex archaea that bridge the gap between prokaryotes and eukaryotes.</title>
        <authorList>
            <person name="Spang A."/>
            <person name="Saw J.H."/>
            <person name="Jorgensen S.L."/>
            <person name="Zaremba-Niedzwiedzka K."/>
            <person name="Martijn J."/>
            <person name="Lind A.E."/>
            <person name="van Eijk R."/>
            <person name="Schleper C."/>
            <person name="Guy L."/>
            <person name="Ettema T.J."/>
        </authorList>
    </citation>
    <scope>NUCLEOTIDE SEQUENCE</scope>
</reference>
<comment type="caution">
    <text evidence="1">The sequence shown here is derived from an EMBL/GenBank/DDBJ whole genome shotgun (WGS) entry which is preliminary data.</text>
</comment>
<gene>
    <name evidence="1" type="ORF">LCGC14_0170760</name>
</gene>
<protein>
    <recommendedName>
        <fullName evidence="2">LexA repressor DNA-binding domain-containing protein</fullName>
    </recommendedName>
</protein>
<dbReference type="AlphaFoldDB" id="A0A0F9V8T5"/>
<evidence type="ECO:0008006" key="2">
    <source>
        <dbReference type="Google" id="ProtNLM"/>
    </source>
</evidence>
<name>A0A0F9V8T5_9ZZZZ</name>
<evidence type="ECO:0000313" key="1">
    <source>
        <dbReference type="EMBL" id="KKN96147.1"/>
    </source>
</evidence>
<proteinExistence type="predicted"/>
<organism evidence="1">
    <name type="scientific">marine sediment metagenome</name>
    <dbReference type="NCBI Taxonomy" id="412755"/>
    <lineage>
        <taxon>unclassified sequences</taxon>
        <taxon>metagenomes</taxon>
        <taxon>ecological metagenomes</taxon>
    </lineage>
</organism>
<dbReference type="EMBL" id="LAZR01000066">
    <property type="protein sequence ID" value="KKN96147.1"/>
    <property type="molecule type" value="Genomic_DNA"/>
</dbReference>
<sequence>MKKSALTRTQQQVMLWISQGWSARVSSGSAVEINGKRVCTVSTMEVLERKGLVERESRAPYWVATTEGRKLSPGYAPAETD</sequence>